<dbReference type="InterPro" id="IPR051093">
    <property type="entry name" value="Neuroligin/BSAL"/>
</dbReference>
<evidence type="ECO:0000256" key="4">
    <source>
        <dbReference type="SAM" id="SignalP"/>
    </source>
</evidence>
<organism evidence="6">
    <name type="scientific">Ectropis obliqua</name>
    <name type="common">Tea geometrid moth</name>
    <dbReference type="NCBI Taxonomy" id="248899"/>
    <lineage>
        <taxon>Eukaryota</taxon>
        <taxon>Metazoa</taxon>
        <taxon>Ecdysozoa</taxon>
        <taxon>Arthropoda</taxon>
        <taxon>Hexapoda</taxon>
        <taxon>Insecta</taxon>
        <taxon>Pterygota</taxon>
        <taxon>Neoptera</taxon>
        <taxon>Endopterygota</taxon>
        <taxon>Lepidoptera</taxon>
        <taxon>Glossata</taxon>
        <taxon>Ditrysia</taxon>
        <taxon>Geometroidea</taxon>
        <taxon>Geometridae</taxon>
        <taxon>Ennominae</taxon>
        <taxon>Ectropis</taxon>
    </lineage>
</organism>
<keyword evidence="4" id="KW-0732">Signal</keyword>
<feature type="signal peptide" evidence="4">
    <location>
        <begin position="1"/>
        <end position="22"/>
    </location>
</feature>
<protein>
    <submittedName>
        <fullName evidence="6">Putative antennal esterase CXE32</fullName>
    </submittedName>
</protein>
<accession>A0A2U3T8L6</accession>
<feature type="domain" description="Carboxylesterase type B" evidence="5">
    <location>
        <begin position="52"/>
        <end position="586"/>
    </location>
</feature>
<evidence type="ECO:0000259" key="5">
    <source>
        <dbReference type="Pfam" id="PF00135"/>
    </source>
</evidence>
<dbReference type="Gene3D" id="3.40.50.1820">
    <property type="entry name" value="alpha/beta hydrolase"/>
    <property type="match status" value="1"/>
</dbReference>
<dbReference type="AlphaFoldDB" id="A0A2U3T8L6"/>
<dbReference type="Pfam" id="PF00135">
    <property type="entry name" value="COesterase"/>
    <property type="match status" value="1"/>
</dbReference>
<keyword evidence="2" id="KW-0325">Glycoprotein</keyword>
<dbReference type="SUPFAM" id="SSF53474">
    <property type="entry name" value="alpha/beta-Hydrolases"/>
    <property type="match status" value="1"/>
</dbReference>
<dbReference type="InterPro" id="IPR029058">
    <property type="entry name" value="AB_hydrolase_fold"/>
</dbReference>
<dbReference type="EMBL" id="KX015874">
    <property type="protein sequence ID" value="ARM65403.1"/>
    <property type="molecule type" value="mRNA"/>
</dbReference>
<dbReference type="PANTHER" id="PTHR43903">
    <property type="entry name" value="NEUROLIGIN"/>
    <property type="match status" value="1"/>
</dbReference>
<comment type="similarity">
    <text evidence="1">Belongs to the type-B carboxylesterase/lipase family.</text>
</comment>
<evidence type="ECO:0000256" key="2">
    <source>
        <dbReference type="ARBA" id="ARBA00023180"/>
    </source>
</evidence>
<evidence type="ECO:0000256" key="1">
    <source>
        <dbReference type="ARBA" id="ARBA00005964"/>
    </source>
</evidence>
<name>A0A2U3T8L6_ECTOB</name>
<reference evidence="6" key="1">
    <citation type="submission" date="2016-04" db="EMBL/GenBank/DDBJ databases">
        <title>Molecular identification and expression profiling of carboxylesterase genes associated with odorant degradation in the tea geometrid, Ectropis obliqua Prout.</title>
        <authorList>
            <person name="Mao T.-F."/>
            <person name="Zhang Y.-X."/>
            <person name="Wu J.-J."/>
            <person name="Sun L."/>
        </authorList>
    </citation>
    <scope>NUCLEOTIDE SEQUENCE</scope>
</reference>
<evidence type="ECO:0000313" key="6">
    <source>
        <dbReference type="EMBL" id="ARM65403.1"/>
    </source>
</evidence>
<proteinExistence type="evidence at transcript level"/>
<evidence type="ECO:0000256" key="3">
    <source>
        <dbReference type="SAM" id="MobiDB-lite"/>
    </source>
</evidence>
<sequence>MVASRIWCVVLVCLGATAPAAAVVGGEPAAPPEPDAAVVFVQRQGRSARLEGLKDDKLGYYTFYGIRYAEPPLGPRRFQRATRRYMAGELTATKQCLPCPQPDPYMPKRMIGDEDCLCLNVFAPKMPGEETGSPVIFFIHGGNYRSGSTSAYGGQHFAQKDTILVTAQYRLGALGYLSTGQRDASGNLGLFDLHTAMVWINEYIEFFGGDKNRVVLMGQGSGGSAASLLALSPEGRSATGVAAMSGTPLSPGAVRPDPQKHASALANATGCPSAPAERLVLCLRKMPVEKVVLADADLNMGSVDTVKFLDDISGRSGAGARVEGEDDLRALPPLVVEPPADSLKKKDKRVPLLTGVTSAETSRAVYGKYNKFLTNQLQSVKDFIKKDLIGGLQSVVAGVEGLLPFTAALNQVLPLTDYYQAVFTQTANAVDGLSQIAEATGDALFNFPAYQTVNAWSGGGSAFLYSFEHVGNLSKGAYFLPGVPLADQSNGMPEGAKLKGPAHGDELAYLFEPLDAEGKPTGGEVSGTDARARDSFVGLVAKFAHRTDKSDKKSGGGFFDKSFSKDTDQFLKITDQVKMEKEFRFCQMGMWGNMGDRLTSALCKNLITDLLGTLPIGDIANGKIPLVSGQNPLGALTGQQNVLPLGGLTGQQNSMPLGGLLGQTQGQQKPQSITGGLFGQRAPSRNQATRKTTPKSNLLDIPFDF</sequence>
<dbReference type="InterPro" id="IPR002018">
    <property type="entry name" value="CarbesteraseB"/>
</dbReference>
<feature type="chain" id="PRO_5015613899" evidence="4">
    <location>
        <begin position="23"/>
        <end position="705"/>
    </location>
</feature>
<feature type="region of interest" description="Disordered" evidence="3">
    <location>
        <begin position="663"/>
        <end position="696"/>
    </location>
</feature>
<feature type="compositionally biased region" description="Polar residues" evidence="3">
    <location>
        <begin position="683"/>
        <end position="696"/>
    </location>
</feature>